<dbReference type="InterPro" id="IPR023214">
    <property type="entry name" value="HAD_sf"/>
</dbReference>
<dbReference type="SUPFAM" id="SSF56784">
    <property type="entry name" value="HAD-like"/>
    <property type="match status" value="1"/>
</dbReference>
<dbReference type="Proteomes" id="UP000503540">
    <property type="component" value="Chromosome"/>
</dbReference>
<dbReference type="AlphaFoldDB" id="A0A6G9YIS6"/>
<name>A0A6G9YIS6_9NOCA</name>
<protein>
    <submittedName>
        <fullName evidence="2">HAD-IIIC family phosphatase</fullName>
    </submittedName>
</protein>
<evidence type="ECO:0000313" key="3">
    <source>
        <dbReference type="Proteomes" id="UP000503540"/>
    </source>
</evidence>
<organism evidence="2 3">
    <name type="scientific">Nocardia arthritidis</name>
    <dbReference type="NCBI Taxonomy" id="228602"/>
    <lineage>
        <taxon>Bacteria</taxon>
        <taxon>Bacillati</taxon>
        <taxon>Actinomycetota</taxon>
        <taxon>Actinomycetes</taxon>
        <taxon>Mycobacteriales</taxon>
        <taxon>Nocardiaceae</taxon>
        <taxon>Nocardia</taxon>
    </lineage>
</organism>
<dbReference type="KEGG" id="nah:F5544_25410"/>
<dbReference type="InterPro" id="IPR036514">
    <property type="entry name" value="SGNH_hydro_sf"/>
</dbReference>
<feature type="region of interest" description="Disordered" evidence="1">
    <location>
        <begin position="80"/>
        <end position="104"/>
    </location>
</feature>
<dbReference type="InterPro" id="IPR010037">
    <property type="entry name" value="FkbH_domain"/>
</dbReference>
<evidence type="ECO:0000256" key="1">
    <source>
        <dbReference type="SAM" id="MobiDB-lite"/>
    </source>
</evidence>
<dbReference type="Gene3D" id="3.40.50.1000">
    <property type="entry name" value="HAD superfamily/HAD-like"/>
    <property type="match status" value="1"/>
</dbReference>
<dbReference type="NCBIfam" id="TIGR01686">
    <property type="entry name" value="FkbH"/>
    <property type="match status" value="1"/>
</dbReference>
<dbReference type="InterPro" id="IPR010033">
    <property type="entry name" value="HAD_SF_ppase_IIIC"/>
</dbReference>
<dbReference type="InterPro" id="IPR016181">
    <property type="entry name" value="Acyl_CoA_acyltransferase"/>
</dbReference>
<keyword evidence="3" id="KW-1185">Reference proteome</keyword>
<dbReference type="EMBL" id="CP046172">
    <property type="protein sequence ID" value="QIS12936.1"/>
    <property type="molecule type" value="Genomic_DNA"/>
</dbReference>
<sequence length="696" mass="76548">MRSPRWPPASDSPAPRRISRRWTICGRRCASANCWSGRRVSTTRCWTRRVASTGSGPPTNGANCRRCYCTRACGPRRAARSIPAASSKHSRPWPNSREGIRRSPTDRRRWDIMHSRLATELRADAGYPAWAERAKAFERQPDPDAAGRPPVRIALLATFAAEFLADLLPLAAARAGLSAQLRTFPFGQLEQVLFDGENDLREGDYVVLAGSHHDLVDTVEDSVRRWVGLWEAAARLGVRVVQLGFAPPVLDPYRGAALRTPRSRSALVREVNRQLAEYAAGRVLFVDVEQLAAQVGLRNWEDGRGWYAMRQPFAADSLPWLATAIADTIAADRGLSARCVVVDLDGTLWGGVLGDDGITGVRVGVGAEGEAFADFQRYLRGLTERGVLLAVASKNDRELALEALAETPGMVLRPSDFACVVADWRPKSEQLKEISNKLRLGLASMVFVDDNRAECEQVVAAHPQVRAICLPVAPSKFPAALAAVPWLQPGTLSAEDFARQRSYQALAAAEELSVGNSLDEFLDGLEMTAVIEPIDARTLDRAAQLIAKTNQFNLTTRRHTQAEVGQLRTDERWFTATLRLRDRFADHGIVGVLLAEHIGDGVEIDTLLLSCRVIGRTAESNLLAAVSHWAIERGARQLTGRYVPTVRNALVADLYPRLGFDTERRTPEVSVFGYDLTGGPVPASPHIREAQLQHEH</sequence>
<dbReference type="SUPFAM" id="SSF55729">
    <property type="entry name" value="Acyl-CoA N-acyltransferases (Nat)"/>
    <property type="match status" value="1"/>
</dbReference>
<dbReference type="Gene3D" id="3.40.50.1110">
    <property type="entry name" value="SGNH hydrolase"/>
    <property type="match status" value="1"/>
</dbReference>
<accession>A0A6G9YIS6</accession>
<reference evidence="2 3" key="1">
    <citation type="journal article" date="2019" name="ACS Chem. Biol.">
        <title>Identification and Mobilization of a Cryptic Antibiotic Biosynthesis Gene Locus from a Human-Pathogenic Nocardia Isolate.</title>
        <authorList>
            <person name="Herisse M."/>
            <person name="Ishida K."/>
            <person name="Porter J.L."/>
            <person name="Howden B."/>
            <person name="Hertweck C."/>
            <person name="Stinear T.P."/>
            <person name="Pidot S.J."/>
        </authorList>
    </citation>
    <scope>NUCLEOTIDE SEQUENCE [LARGE SCALE GENOMIC DNA]</scope>
    <source>
        <strain evidence="2 3">AUSMDU00012717</strain>
    </source>
</reference>
<gene>
    <name evidence="2" type="ORF">F5544_25410</name>
</gene>
<evidence type="ECO:0000313" key="2">
    <source>
        <dbReference type="EMBL" id="QIS12936.1"/>
    </source>
</evidence>
<dbReference type="InterPro" id="IPR036412">
    <property type="entry name" value="HAD-like_sf"/>
</dbReference>
<dbReference type="NCBIfam" id="TIGR01681">
    <property type="entry name" value="HAD-SF-IIIC"/>
    <property type="match status" value="1"/>
</dbReference>
<proteinExistence type="predicted"/>